<dbReference type="Pfam" id="PF07992">
    <property type="entry name" value="Pyr_redox_2"/>
    <property type="match status" value="1"/>
</dbReference>
<feature type="domain" description="FAD/NAD(P)-binding" evidence="5">
    <location>
        <begin position="145"/>
        <end position="458"/>
    </location>
</feature>
<gene>
    <name evidence="7" type="ORF">N7U62_16385</name>
</gene>
<dbReference type="InterPro" id="IPR028261">
    <property type="entry name" value="DPD_II"/>
</dbReference>
<evidence type="ECO:0000313" key="7">
    <source>
        <dbReference type="EMBL" id="MCV9388262.1"/>
    </source>
</evidence>
<name>A0ABT3CXA4_9BACT</name>
<dbReference type="SUPFAM" id="SSF46548">
    <property type="entry name" value="alpha-helical ferredoxin"/>
    <property type="match status" value="1"/>
</dbReference>
<dbReference type="PANTHER" id="PTHR43100:SF1">
    <property type="entry name" value="GLUTAMATE SYNTHASE [NADPH] SMALL CHAIN"/>
    <property type="match status" value="1"/>
</dbReference>
<comment type="pathway">
    <text evidence="4">Amino-acid biosynthesis.</text>
</comment>
<evidence type="ECO:0000256" key="3">
    <source>
        <dbReference type="ARBA" id="ARBA00023164"/>
    </source>
</evidence>
<keyword evidence="8" id="KW-1185">Reference proteome</keyword>
<dbReference type="RefSeq" id="WP_264139101.1">
    <property type="nucleotide sequence ID" value="NZ_JAOYOD010000001.1"/>
</dbReference>
<keyword evidence="3" id="KW-0314">Glutamate biosynthesis</keyword>
<dbReference type="InterPro" id="IPR006005">
    <property type="entry name" value="Glut_synth_ssu1"/>
</dbReference>
<dbReference type="InterPro" id="IPR009051">
    <property type="entry name" value="Helical_ferredxn"/>
</dbReference>
<organism evidence="7 8">
    <name type="scientific">Reichenbachiella ulvae</name>
    <dbReference type="NCBI Taxonomy" id="2980104"/>
    <lineage>
        <taxon>Bacteria</taxon>
        <taxon>Pseudomonadati</taxon>
        <taxon>Bacteroidota</taxon>
        <taxon>Cytophagia</taxon>
        <taxon>Cytophagales</taxon>
        <taxon>Reichenbachiellaceae</taxon>
        <taxon>Reichenbachiella</taxon>
    </lineage>
</organism>
<evidence type="ECO:0000256" key="2">
    <source>
        <dbReference type="ARBA" id="ARBA00023002"/>
    </source>
</evidence>
<dbReference type="PANTHER" id="PTHR43100">
    <property type="entry name" value="GLUTAMATE SYNTHASE [NADPH] SMALL CHAIN"/>
    <property type="match status" value="1"/>
</dbReference>
<dbReference type="Proteomes" id="UP001300692">
    <property type="component" value="Unassembled WGS sequence"/>
</dbReference>
<dbReference type="SUPFAM" id="SSF51971">
    <property type="entry name" value="Nucleotide-binding domain"/>
    <property type="match status" value="2"/>
</dbReference>
<dbReference type="InterPro" id="IPR051394">
    <property type="entry name" value="Glutamate_Synthase"/>
</dbReference>
<feature type="domain" description="Dihydroprymidine dehydrogenase" evidence="6">
    <location>
        <begin position="24"/>
        <end position="131"/>
    </location>
</feature>
<evidence type="ECO:0000259" key="6">
    <source>
        <dbReference type="Pfam" id="PF14691"/>
    </source>
</evidence>
<sequence length="471" mass="52081">MGQVDGFLTYDRHSLPYEEVDERTKHYKEFVKPISEEETNQQAARCMDCGIPFCHSGCPLGNKIPDFNDAVYRKEFKEAWEILKSTNNFPEFTGRICPAPCEGSCVLGINKDPVSIEHIEKTIAEEAFKQGWEVPHDIMVKSGKSVAVIGSGPAGLAAADQLNKQGHDVTVFERDTQPGGLLRFGIPDFKLEKSVVERRVNLMKAAGVKFECGVEIGKDIDAKEIEEKFDAIAITTGSTVARDLPIPGRDLKGIHLAMKFLKNSNKVVSGEDAQIDPAMLAKDKHVIVIGGGDTGSDCVGTSIRQGAASVTQIELLDKPSESREATNPWPEWPLVLRTSTSQKEGAERQWSILTKEFVGNEAGEVTGLKVVDVEWTDKSKFQFNEIEGSERTLPCERAYLAIGFMHPQKEGLLEQLGIETNERGNIKDDMYRTNKEHIFAAGDCRRGQSLVVWAISEGRKAAYSVNKYLTA</sequence>
<proteinExistence type="predicted"/>
<dbReference type="EMBL" id="JAOYOD010000001">
    <property type="protein sequence ID" value="MCV9388262.1"/>
    <property type="molecule type" value="Genomic_DNA"/>
</dbReference>
<evidence type="ECO:0000256" key="4">
    <source>
        <dbReference type="ARBA" id="ARBA00029440"/>
    </source>
</evidence>
<dbReference type="Pfam" id="PF14691">
    <property type="entry name" value="Fer4_20"/>
    <property type="match status" value="1"/>
</dbReference>
<dbReference type="PRINTS" id="PR00419">
    <property type="entry name" value="ADXRDTASE"/>
</dbReference>
<comment type="caution">
    <text evidence="7">The sequence shown here is derived from an EMBL/GenBank/DDBJ whole genome shotgun (WGS) entry which is preliminary data.</text>
</comment>
<dbReference type="InterPro" id="IPR036188">
    <property type="entry name" value="FAD/NAD-bd_sf"/>
</dbReference>
<evidence type="ECO:0000259" key="5">
    <source>
        <dbReference type="Pfam" id="PF07992"/>
    </source>
</evidence>
<dbReference type="Gene3D" id="1.10.1060.10">
    <property type="entry name" value="Alpha-helical ferredoxin"/>
    <property type="match status" value="1"/>
</dbReference>
<dbReference type="Gene3D" id="3.50.50.60">
    <property type="entry name" value="FAD/NAD(P)-binding domain"/>
    <property type="match status" value="2"/>
</dbReference>
<dbReference type="InterPro" id="IPR023753">
    <property type="entry name" value="FAD/NAD-binding_dom"/>
</dbReference>
<evidence type="ECO:0000313" key="8">
    <source>
        <dbReference type="Proteomes" id="UP001300692"/>
    </source>
</evidence>
<accession>A0ABT3CXA4</accession>
<keyword evidence="2" id="KW-0560">Oxidoreductase</keyword>
<keyword evidence="1" id="KW-0028">Amino-acid biosynthesis</keyword>
<evidence type="ECO:0000256" key="1">
    <source>
        <dbReference type="ARBA" id="ARBA00022605"/>
    </source>
</evidence>
<reference evidence="7 8" key="1">
    <citation type="submission" date="2022-10" db="EMBL/GenBank/DDBJ databases">
        <title>Comparative genomics and taxonomic characterization of three novel marine species of genus Reichenbachiella exhibiting antioxidant and polysaccharide degradation activities.</title>
        <authorList>
            <person name="Muhammad N."/>
            <person name="Lee Y.-J."/>
            <person name="Ko J."/>
            <person name="Kim S.-G."/>
        </authorList>
    </citation>
    <scope>NUCLEOTIDE SEQUENCE [LARGE SCALE GENOMIC DNA]</scope>
    <source>
        <strain evidence="7 8">ABR2-5</strain>
    </source>
</reference>
<protein>
    <submittedName>
        <fullName evidence="7">Glutamate synthase subunit beta</fullName>
    </submittedName>
</protein>
<dbReference type="NCBIfam" id="TIGR01317">
    <property type="entry name" value="GOGAT_sm_gam"/>
    <property type="match status" value="1"/>
</dbReference>